<proteinExistence type="predicted"/>
<dbReference type="RefSeq" id="WP_179502473.1">
    <property type="nucleotide sequence ID" value="NZ_JACCAA010000001.1"/>
</dbReference>
<keyword evidence="2" id="KW-0732">Signal</keyword>
<protein>
    <submittedName>
        <fullName evidence="3">Uncharacterized protein</fullName>
    </submittedName>
</protein>
<evidence type="ECO:0000313" key="3">
    <source>
        <dbReference type="EMBL" id="NYG59426.1"/>
    </source>
</evidence>
<dbReference type="EMBL" id="JACCAA010000001">
    <property type="protein sequence ID" value="NYG59426.1"/>
    <property type="molecule type" value="Genomic_DNA"/>
</dbReference>
<feature type="chain" id="PRO_5038519350" evidence="2">
    <location>
        <begin position="22"/>
        <end position="342"/>
    </location>
</feature>
<feature type="signal peptide" evidence="2">
    <location>
        <begin position="1"/>
        <end position="21"/>
    </location>
</feature>
<name>A0A7Y9UR92_9ACTN</name>
<evidence type="ECO:0000256" key="2">
    <source>
        <dbReference type="SAM" id="SignalP"/>
    </source>
</evidence>
<accession>A0A7Y9UR92</accession>
<keyword evidence="4" id="KW-1185">Reference proteome</keyword>
<dbReference type="AlphaFoldDB" id="A0A7Y9UR92"/>
<organism evidence="3 4">
    <name type="scientific">Nocardioides daedukensis</name>
    <dbReference type="NCBI Taxonomy" id="634462"/>
    <lineage>
        <taxon>Bacteria</taxon>
        <taxon>Bacillati</taxon>
        <taxon>Actinomycetota</taxon>
        <taxon>Actinomycetes</taxon>
        <taxon>Propionibacteriales</taxon>
        <taxon>Nocardioidaceae</taxon>
        <taxon>Nocardioides</taxon>
    </lineage>
</organism>
<dbReference type="PROSITE" id="PS51257">
    <property type="entry name" value="PROKAR_LIPOPROTEIN"/>
    <property type="match status" value="1"/>
</dbReference>
<reference evidence="3 4" key="1">
    <citation type="submission" date="2020-07" db="EMBL/GenBank/DDBJ databases">
        <title>Sequencing the genomes of 1000 actinobacteria strains.</title>
        <authorList>
            <person name="Klenk H.-P."/>
        </authorList>
    </citation>
    <scope>NUCLEOTIDE SEQUENCE [LARGE SCALE GENOMIC DNA]</scope>
    <source>
        <strain evidence="3 4">DSM 23819</strain>
    </source>
</reference>
<evidence type="ECO:0000313" key="4">
    <source>
        <dbReference type="Proteomes" id="UP000540656"/>
    </source>
</evidence>
<gene>
    <name evidence="3" type="ORF">BJ980_002349</name>
</gene>
<comment type="caution">
    <text evidence="3">The sequence shown here is derived from an EMBL/GenBank/DDBJ whole genome shotgun (WGS) entry which is preliminary data.</text>
</comment>
<dbReference type="Proteomes" id="UP000540656">
    <property type="component" value="Unassembled WGS sequence"/>
</dbReference>
<feature type="region of interest" description="Disordered" evidence="1">
    <location>
        <begin position="23"/>
        <end position="50"/>
    </location>
</feature>
<evidence type="ECO:0000256" key="1">
    <source>
        <dbReference type="SAM" id="MobiDB-lite"/>
    </source>
</evidence>
<sequence>MLRTRLAASLLLTLVFVSGCSDGPKAPERPQAEPSSTAIPSELQPPTDGAVKDPRMVLALVPADAEVLTITDYTELRAYFGVPDLTSDSLMTDRSAFWERVDREAMVLTDGLLREESSRLWLDHGFSQDDVAWEARFTRPQGPGHVLAFRGDQDMDEVAEAVDADVPPLQRSVVLPEQHLVVSGVADEGEPVLASDPALTELLDDGTATAYVRTDCIPINDALGPDATVEDQDALVAKVDLDGLDDFGAFAVNVTNGVVTARTARDRTDMHLRADLIDLWPETGPVTWHDAFEGLPVADAATGRIGFKVRNPVAAAGLVLGDHLPFAVCNELVPLDEPTGLG</sequence>